<reference evidence="1" key="1">
    <citation type="submission" date="2023-03" db="EMBL/GenBank/DDBJ databases">
        <title>Massive genome expansion in bonnet fungi (Mycena s.s.) driven by repeated elements and novel gene families across ecological guilds.</title>
        <authorList>
            <consortium name="Lawrence Berkeley National Laboratory"/>
            <person name="Harder C.B."/>
            <person name="Miyauchi S."/>
            <person name="Viragh M."/>
            <person name="Kuo A."/>
            <person name="Thoen E."/>
            <person name="Andreopoulos B."/>
            <person name="Lu D."/>
            <person name="Skrede I."/>
            <person name="Drula E."/>
            <person name="Henrissat B."/>
            <person name="Morin E."/>
            <person name="Kohler A."/>
            <person name="Barry K."/>
            <person name="LaButti K."/>
            <person name="Morin E."/>
            <person name="Salamov A."/>
            <person name="Lipzen A."/>
            <person name="Mereny Z."/>
            <person name="Hegedus B."/>
            <person name="Baldrian P."/>
            <person name="Stursova M."/>
            <person name="Weitz H."/>
            <person name="Taylor A."/>
            <person name="Grigoriev I.V."/>
            <person name="Nagy L.G."/>
            <person name="Martin F."/>
            <person name="Kauserud H."/>
        </authorList>
    </citation>
    <scope>NUCLEOTIDE SEQUENCE</scope>
    <source>
        <strain evidence="1">9144</strain>
    </source>
</reference>
<name>A0AAD6VU20_9AGAR</name>
<dbReference type="Pfam" id="PF13374">
    <property type="entry name" value="TPR_10"/>
    <property type="match status" value="1"/>
</dbReference>
<dbReference type="Proteomes" id="UP001219525">
    <property type="component" value="Unassembled WGS sequence"/>
</dbReference>
<protein>
    <recommendedName>
        <fullName evidence="3">NB-ARC domain-containing protein</fullName>
    </recommendedName>
</protein>
<dbReference type="SMART" id="SM00028">
    <property type="entry name" value="TPR"/>
    <property type="match status" value="4"/>
</dbReference>
<evidence type="ECO:0000313" key="2">
    <source>
        <dbReference type="Proteomes" id="UP001219525"/>
    </source>
</evidence>
<dbReference type="PANTHER" id="PTHR46082:SF6">
    <property type="entry name" value="AAA+ ATPASE DOMAIN-CONTAINING PROTEIN-RELATED"/>
    <property type="match status" value="1"/>
</dbReference>
<dbReference type="Gene3D" id="1.25.40.10">
    <property type="entry name" value="Tetratricopeptide repeat domain"/>
    <property type="match status" value="3"/>
</dbReference>
<organism evidence="1 2">
    <name type="scientific">Mycena pura</name>
    <dbReference type="NCBI Taxonomy" id="153505"/>
    <lineage>
        <taxon>Eukaryota</taxon>
        <taxon>Fungi</taxon>
        <taxon>Dikarya</taxon>
        <taxon>Basidiomycota</taxon>
        <taxon>Agaricomycotina</taxon>
        <taxon>Agaricomycetes</taxon>
        <taxon>Agaricomycetidae</taxon>
        <taxon>Agaricales</taxon>
        <taxon>Marasmiineae</taxon>
        <taxon>Mycenaceae</taxon>
        <taxon>Mycena</taxon>
    </lineage>
</organism>
<dbReference type="Pfam" id="PF13424">
    <property type="entry name" value="TPR_12"/>
    <property type="match status" value="4"/>
</dbReference>
<comment type="caution">
    <text evidence="1">The sequence shown here is derived from an EMBL/GenBank/DDBJ whole genome shotgun (WGS) entry which is preliminary data.</text>
</comment>
<dbReference type="InterPro" id="IPR019734">
    <property type="entry name" value="TPR_rpt"/>
</dbReference>
<dbReference type="Gene3D" id="3.40.50.300">
    <property type="entry name" value="P-loop containing nucleotide triphosphate hydrolases"/>
    <property type="match status" value="1"/>
</dbReference>
<dbReference type="CDD" id="cd21037">
    <property type="entry name" value="MLKL_NTD"/>
    <property type="match status" value="1"/>
</dbReference>
<dbReference type="InterPro" id="IPR011990">
    <property type="entry name" value="TPR-like_helical_dom_sf"/>
</dbReference>
<evidence type="ECO:0008006" key="3">
    <source>
        <dbReference type="Google" id="ProtNLM"/>
    </source>
</evidence>
<keyword evidence="2" id="KW-1185">Reference proteome</keyword>
<dbReference type="InterPro" id="IPR027417">
    <property type="entry name" value="P-loop_NTPase"/>
</dbReference>
<dbReference type="InterPro" id="IPR059179">
    <property type="entry name" value="MLKL-like_MCAfunc"/>
</dbReference>
<dbReference type="PANTHER" id="PTHR46082">
    <property type="entry name" value="ATP/GTP-BINDING PROTEIN-RELATED"/>
    <property type="match status" value="1"/>
</dbReference>
<dbReference type="SUPFAM" id="SSF52540">
    <property type="entry name" value="P-loop containing nucleoside triphosphate hydrolases"/>
    <property type="match status" value="1"/>
</dbReference>
<proteinExistence type="predicted"/>
<dbReference type="InterPro" id="IPR053137">
    <property type="entry name" value="NLR-like"/>
</dbReference>
<dbReference type="SUPFAM" id="SSF48452">
    <property type="entry name" value="TPR-like"/>
    <property type="match status" value="2"/>
</dbReference>
<sequence>MSVIVLESIEKVKKNQDNPKSVCGSVVEIMKIVQTHVIIQNESDTQKFEDLCTDIQRTLQGVLDGLKKLQSKPKGIRGHLKEVLYSSGVADEISGYDRKIQELRLNFMLMTNLDTNRQVHLLGSASVADSTLMQGKQYFNNCPPASRMFQGRQNILENMQHFFSQHDLGKQRIYVLYGLGGGGKTQTALKFIEQSHSQFSSTCLIDTSTKETIETAFKDVAVKQKIGDTAKDAIQWFTAQKDEWLLLFDNADEPNIDLNKFFPPCKHGNIIITTRNPGLCVYAGANTHVNNMEEADAAMLLLKTAALDDISRNTVTATTIVKELAYLPLAIIQAGAFIARSRNLEGFLTIYATNKSRLLNEKPAQSHDSYEWTVYTTWQMSFNRLSPLAARFLQLCSLLHHKGISEEIFINASKYRFTSAIPTYEDLEDSLAFLSEFVLPGETWNSLRFHDITAEIMAYSLMEFNPDQAMFSMHPLVHGWCQSIIIEQEACCSSIIGILGMCIGCIPEHDTVLQSMRLVPHVDALLHGGTQMFPDFEDQYARIYYGAGHYTKAEKLWALALQKHREVLGDDHQDILRTMTRLANAYRHLGQYEKAKTLLVHVLDKQRQILGNDHPDTLKSIHCLVLTYDELGQYENTLELGLMALEKRKEIMGEDHPDTLSSMVALGLLYDSLGRFEEAMKLLILVLEKQRQSLGDDHPQTLIVMNNLSVVHRRLGNFEEAKYLLMSLVEKEMHILGQDHPSGLISVGNLAVTYRFLGKFAKAQELNMSNFQKSCQVLGLDHPNTLLSMANLAVTYNYSGQYEDALELLISAGEKRRQILGNVHVDTVTSIGLLGDTYNYLGQFDEALKLNLLALEKRQDILGETHPETLKSMASLAITYGALGNFVEAKSLQVFVLEKRRKTVGDDPPTLRTIVHLKAMYYNLGNIEEANKLALPAPEKLIADHHPDTQLVISSLAAAANRMAGKVEKAEELAQFFRKFNISFKVDE</sequence>
<dbReference type="EMBL" id="JARJCW010000007">
    <property type="protein sequence ID" value="KAJ7222169.1"/>
    <property type="molecule type" value="Genomic_DNA"/>
</dbReference>
<gene>
    <name evidence="1" type="ORF">GGX14DRAFT_513945</name>
</gene>
<accession>A0AAD6VU20</accession>
<dbReference type="AlphaFoldDB" id="A0AAD6VU20"/>
<evidence type="ECO:0000313" key="1">
    <source>
        <dbReference type="EMBL" id="KAJ7222169.1"/>
    </source>
</evidence>